<keyword evidence="8" id="KW-0539">Nucleus</keyword>
<dbReference type="GO" id="GO:0000973">
    <property type="term" value="P:post-transcriptional tethering of RNA polymerase II gene DNA at nuclear periphery"/>
    <property type="evidence" value="ECO:0007669"/>
    <property type="project" value="TreeGrafter"/>
</dbReference>
<comment type="similarity">
    <text evidence="2">Belongs to the nucleoporin GLFG family.</text>
</comment>
<feature type="region of interest" description="Disordered" evidence="10">
    <location>
        <begin position="193"/>
        <end position="245"/>
    </location>
</feature>
<evidence type="ECO:0000256" key="5">
    <source>
        <dbReference type="ARBA" id="ARBA00022927"/>
    </source>
</evidence>
<dbReference type="InterPro" id="IPR037665">
    <property type="entry name" value="Nucleoporin_S59-like"/>
</dbReference>
<comment type="subcellular location">
    <subcellularLocation>
        <location evidence="1">Nucleus</location>
        <location evidence="1">Nuclear pore complex</location>
    </subcellularLocation>
</comment>
<keyword evidence="5" id="KW-0653">Protein transport</keyword>
<name>A0AAV8CCV2_9POAL</name>
<keyword evidence="4" id="KW-0509">mRNA transport</keyword>
<evidence type="ECO:0000313" key="13">
    <source>
        <dbReference type="Proteomes" id="UP001140206"/>
    </source>
</evidence>
<dbReference type="Gene3D" id="3.30.1610.10">
    <property type="entry name" value="Peptidase S59, nucleoporin"/>
    <property type="match status" value="1"/>
</dbReference>
<dbReference type="AlphaFoldDB" id="A0AAV8CCV2"/>
<feature type="compositionally biased region" description="Polar residues" evidence="10">
    <location>
        <begin position="278"/>
        <end position="314"/>
    </location>
</feature>
<feature type="compositionally biased region" description="Low complexity" evidence="10">
    <location>
        <begin position="400"/>
        <end position="419"/>
    </location>
</feature>
<evidence type="ECO:0000256" key="7">
    <source>
        <dbReference type="ARBA" id="ARBA00023132"/>
    </source>
</evidence>
<evidence type="ECO:0000256" key="6">
    <source>
        <dbReference type="ARBA" id="ARBA00023010"/>
    </source>
</evidence>
<proteinExistence type="inferred from homology"/>
<gene>
    <name evidence="12" type="ORF">LUZ62_086567</name>
</gene>
<comment type="subunit">
    <text evidence="9">Part of the nuclear pore complex (NPC). The NPC has an eight-fold symmetrical structure comprising a central transport channel and two rings, the cytoplasmic and nuclear rings, to which eight filaments are attached. The cytoplasmic filaments have loose ends, while the nuclear filaments are joined in a distal ring, forming a nuclear basket. NPCs are highly dynamic in configuration and composition, and can be devided in 3 subcomplexes, the NUP62 subcomplex, the NUP107-160 subcomplex and the NUP93 subcomplex, containing approximately 30 different nucleoporin proteins.</text>
</comment>
<reference evidence="12" key="1">
    <citation type="submission" date="2022-08" db="EMBL/GenBank/DDBJ databases">
        <authorList>
            <person name="Marques A."/>
        </authorList>
    </citation>
    <scope>NUCLEOTIDE SEQUENCE</scope>
    <source>
        <strain evidence="12">RhyPub2mFocal</strain>
        <tissue evidence="12">Leaves</tissue>
    </source>
</reference>
<feature type="compositionally biased region" description="Polar residues" evidence="10">
    <location>
        <begin position="619"/>
        <end position="642"/>
    </location>
</feature>
<feature type="region of interest" description="Disordered" evidence="10">
    <location>
        <begin position="610"/>
        <end position="646"/>
    </location>
</feature>
<organism evidence="12 13">
    <name type="scientific">Rhynchospora pubera</name>
    <dbReference type="NCBI Taxonomy" id="906938"/>
    <lineage>
        <taxon>Eukaryota</taxon>
        <taxon>Viridiplantae</taxon>
        <taxon>Streptophyta</taxon>
        <taxon>Embryophyta</taxon>
        <taxon>Tracheophyta</taxon>
        <taxon>Spermatophyta</taxon>
        <taxon>Magnoliopsida</taxon>
        <taxon>Liliopsida</taxon>
        <taxon>Poales</taxon>
        <taxon>Cyperaceae</taxon>
        <taxon>Cyperoideae</taxon>
        <taxon>Rhynchosporeae</taxon>
        <taxon>Rhynchospora</taxon>
    </lineage>
</organism>
<evidence type="ECO:0000256" key="9">
    <source>
        <dbReference type="ARBA" id="ARBA00065263"/>
    </source>
</evidence>
<protein>
    <submittedName>
        <fullName evidence="12">Nuclear pore complex protein NUP96</fullName>
    </submittedName>
</protein>
<evidence type="ECO:0000256" key="10">
    <source>
        <dbReference type="SAM" id="MobiDB-lite"/>
    </source>
</evidence>
<dbReference type="FunFam" id="3.30.1610.10:FF:000002">
    <property type="entry name" value="nuclear pore complex protein NUP98A"/>
    <property type="match status" value="1"/>
</dbReference>
<dbReference type="GO" id="GO:0034398">
    <property type="term" value="P:telomere tethering at nuclear periphery"/>
    <property type="evidence" value="ECO:0007669"/>
    <property type="project" value="TreeGrafter"/>
</dbReference>
<sequence>MFGQMGSGVANPFGSSNANPFGGISTSTNSFGQTTGSFGGFGSPCNQLNPFTGTTSAFSFSNSPAVSSSSGFSFGTSSFPAPGASGSFSFSASSAPAFGASSSSAFVFGSTSTFSSSFSFGVQAEQQGGSKNEAYKWTACGEQSTDKAEPTGVMPVCKDPCHQEWRWPNYQRSDKDEPNATCKSVFLKTTPSSPFGQTASNPNPFSFTSQSTPNTSPFSSISQSNADPCSSGTESNPKPFSSMKQSNAPSFCFTSQLNQDQNQKQNPNMYSFAFTSQSKENQNGSPFSFTSQPKQNQSQNAFSFFPRSSPNSDANSLSLTSQSNQNENRLSPFAKDLNHNPFSSPFAPTSSPIFSSSSTSSSNMSVFGPVTTQAMCSPVAGSNAKNTIQVTGLTQCTTPGFGQQPSNGSQSGSPSFNQSITPPPRTDAAFVSIPSSFQAMTTGQTSNVFSFGNNSDAQTSQGGTGANGSNQPVVSETGMTTQAAQSVNLFDALPSAPQLSVGLSCTISSVQYGISSLPVGDKSAPSRGSSVPRQLSQRRVRLPLRRYHTKTDASKVAFYAPRQEALYAPKLDPFVILRLNPRKVTVTDPAIVNNDDWLGDEVCDELPNHLEDHLPVPNSPTIQNDDLTSSEVQSDSTFSPSIEQEEDLDDCDLNLDENDENAPPVSTVDCNHSTLKGLQAAIVYEHGAEIEALMPKLRHADYYTEPRIQDLAARERADPGFCSRVPGFVVGRTGYGCIKFSGETDVRKLDLEAIVQFGNREVVVYRDEKKKPVVGQGLNKPAEVALLNVKCINKKTGERYSSGPKVERYKEMLAKKTAEQGGEFISYDPVKAEWHFKVMHFSRYGLLLPPR</sequence>
<dbReference type="GO" id="GO:0006405">
    <property type="term" value="P:RNA export from nucleus"/>
    <property type="evidence" value="ECO:0007669"/>
    <property type="project" value="TreeGrafter"/>
</dbReference>
<comment type="caution">
    <text evidence="12">The sequence shown here is derived from an EMBL/GenBank/DDBJ whole genome shotgun (WGS) entry which is preliminary data.</text>
</comment>
<keyword evidence="6" id="KW-0811">Translocation</keyword>
<feature type="region of interest" description="Disordered" evidence="10">
    <location>
        <begin position="396"/>
        <end position="429"/>
    </location>
</feature>
<dbReference type="Pfam" id="PF04096">
    <property type="entry name" value="Nucleoporin2"/>
    <property type="match status" value="1"/>
</dbReference>
<dbReference type="GO" id="GO:0006606">
    <property type="term" value="P:protein import into nucleus"/>
    <property type="evidence" value="ECO:0007669"/>
    <property type="project" value="TreeGrafter"/>
</dbReference>
<dbReference type="GO" id="GO:0017056">
    <property type="term" value="F:structural constituent of nuclear pore"/>
    <property type="evidence" value="ECO:0007669"/>
    <property type="project" value="InterPro"/>
</dbReference>
<evidence type="ECO:0000256" key="2">
    <source>
        <dbReference type="ARBA" id="ARBA00008926"/>
    </source>
</evidence>
<dbReference type="PROSITE" id="PS51434">
    <property type="entry name" value="NUP_C"/>
    <property type="match status" value="1"/>
</dbReference>
<accession>A0AAV8CCV2</accession>
<evidence type="ECO:0000256" key="1">
    <source>
        <dbReference type="ARBA" id="ARBA00004567"/>
    </source>
</evidence>
<feature type="region of interest" description="Disordered" evidence="10">
    <location>
        <begin position="278"/>
        <end position="344"/>
    </location>
</feature>
<dbReference type="Proteomes" id="UP001140206">
    <property type="component" value="Chromosome 5"/>
</dbReference>
<dbReference type="GO" id="GO:0044614">
    <property type="term" value="C:nuclear pore cytoplasmic filaments"/>
    <property type="evidence" value="ECO:0007669"/>
    <property type="project" value="TreeGrafter"/>
</dbReference>
<dbReference type="InterPro" id="IPR036903">
    <property type="entry name" value="Nup98_auto-Pept-S59_dom_sf"/>
</dbReference>
<evidence type="ECO:0000256" key="3">
    <source>
        <dbReference type="ARBA" id="ARBA00022448"/>
    </source>
</evidence>
<dbReference type="GO" id="GO:0051028">
    <property type="term" value="P:mRNA transport"/>
    <property type="evidence" value="ECO:0007669"/>
    <property type="project" value="UniProtKB-KW"/>
</dbReference>
<feature type="compositionally biased region" description="Low complexity" evidence="10">
    <location>
        <begin position="315"/>
        <end position="328"/>
    </location>
</feature>
<dbReference type="PANTHER" id="PTHR23198">
    <property type="entry name" value="NUCLEOPORIN"/>
    <property type="match status" value="1"/>
</dbReference>
<evidence type="ECO:0000259" key="11">
    <source>
        <dbReference type="PROSITE" id="PS51434"/>
    </source>
</evidence>
<dbReference type="SUPFAM" id="SSF82215">
    <property type="entry name" value="C-terminal autoproteolytic domain of nucleoporin nup98"/>
    <property type="match status" value="1"/>
</dbReference>
<evidence type="ECO:0000313" key="12">
    <source>
        <dbReference type="EMBL" id="KAJ4752162.1"/>
    </source>
</evidence>
<keyword evidence="7" id="KW-0906">Nuclear pore complex</keyword>
<evidence type="ECO:0000256" key="8">
    <source>
        <dbReference type="ARBA" id="ARBA00023242"/>
    </source>
</evidence>
<keyword evidence="3" id="KW-0813">Transport</keyword>
<evidence type="ECO:0000256" key="4">
    <source>
        <dbReference type="ARBA" id="ARBA00022816"/>
    </source>
</evidence>
<feature type="region of interest" description="Disordered" evidence="10">
    <location>
        <begin position="448"/>
        <end position="479"/>
    </location>
</feature>
<dbReference type="GO" id="GO:0048573">
    <property type="term" value="P:photoperiodism, flowering"/>
    <property type="evidence" value="ECO:0007669"/>
    <property type="project" value="UniProtKB-ARBA"/>
</dbReference>
<dbReference type="GO" id="GO:0008139">
    <property type="term" value="F:nuclear localization sequence binding"/>
    <property type="evidence" value="ECO:0007669"/>
    <property type="project" value="TreeGrafter"/>
</dbReference>
<keyword evidence="13" id="KW-1185">Reference proteome</keyword>
<dbReference type="InterPro" id="IPR007230">
    <property type="entry name" value="Nup98_auto-Pept-S59_dom"/>
</dbReference>
<dbReference type="PANTHER" id="PTHR23198:SF6">
    <property type="entry name" value="NUCLEAR PORE COMPLEX PROTEIN NUP98-NUP96"/>
    <property type="match status" value="1"/>
</dbReference>
<dbReference type="EMBL" id="JAMFTS010000005">
    <property type="protein sequence ID" value="KAJ4752162.1"/>
    <property type="molecule type" value="Genomic_DNA"/>
</dbReference>
<dbReference type="GO" id="GO:0003723">
    <property type="term" value="F:RNA binding"/>
    <property type="evidence" value="ECO:0007669"/>
    <property type="project" value="TreeGrafter"/>
</dbReference>
<feature type="domain" description="Peptidase S59" evidence="11">
    <location>
        <begin position="699"/>
        <end position="841"/>
    </location>
</feature>